<evidence type="ECO:0000259" key="4">
    <source>
        <dbReference type="PROSITE" id="PS50405"/>
    </source>
</evidence>
<dbReference type="InterPro" id="IPR004046">
    <property type="entry name" value="GST_C"/>
</dbReference>
<evidence type="ECO:0008006" key="7">
    <source>
        <dbReference type="Google" id="ProtNLM"/>
    </source>
</evidence>
<accession>A0AAX6MWH0</accession>
<evidence type="ECO:0000313" key="6">
    <source>
        <dbReference type="Proteomes" id="UP001369815"/>
    </source>
</evidence>
<evidence type="ECO:0000313" key="5">
    <source>
        <dbReference type="EMBL" id="KAK6956747.1"/>
    </source>
</evidence>
<feature type="domain" description="GST N-terminal" evidence="3">
    <location>
        <begin position="1"/>
        <end position="80"/>
    </location>
</feature>
<dbReference type="PROSITE" id="PS50404">
    <property type="entry name" value="GST_NTER"/>
    <property type="match status" value="1"/>
</dbReference>
<dbReference type="SFLD" id="SFLDS00019">
    <property type="entry name" value="Glutathione_Transferase_(cytos"/>
    <property type="match status" value="1"/>
</dbReference>
<organism evidence="5 6">
    <name type="scientific">Daldinia eschscholtzii</name>
    <dbReference type="NCBI Taxonomy" id="292717"/>
    <lineage>
        <taxon>Eukaryota</taxon>
        <taxon>Fungi</taxon>
        <taxon>Dikarya</taxon>
        <taxon>Ascomycota</taxon>
        <taxon>Pezizomycotina</taxon>
        <taxon>Sordariomycetes</taxon>
        <taxon>Xylariomycetidae</taxon>
        <taxon>Xylariales</taxon>
        <taxon>Hypoxylaceae</taxon>
        <taxon>Daldinia</taxon>
    </lineage>
</organism>
<comment type="caution">
    <text evidence="5">The sequence shown here is derived from an EMBL/GenBank/DDBJ whole genome shotgun (WGS) entry which is preliminary data.</text>
</comment>
<keyword evidence="6" id="KW-1185">Reference proteome</keyword>
<dbReference type="CDD" id="cd03046">
    <property type="entry name" value="GST_N_GTT1_like"/>
    <property type="match status" value="1"/>
</dbReference>
<dbReference type="SUPFAM" id="SSF52833">
    <property type="entry name" value="Thioredoxin-like"/>
    <property type="match status" value="1"/>
</dbReference>
<evidence type="ECO:0000259" key="3">
    <source>
        <dbReference type="PROSITE" id="PS50404"/>
    </source>
</evidence>
<proteinExistence type="inferred from homology"/>
<dbReference type="InterPro" id="IPR036282">
    <property type="entry name" value="Glutathione-S-Trfase_C_sf"/>
</dbReference>
<name>A0AAX6MWH0_9PEZI</name>
<dbReference type="Proteomes" id="UP001369815">
    <property type="component" value="Unassembled WGS sequence"/>
</dbReference>
<reference evidence="5 6" key="1">
    <citation type="journal article" date="2024" name="Front Chem Biol">
        <title>Unveiling the potential of Daldinia eschscholtzii MFLUCC 19-0629 through bioactivity and bioinformatics studies for enhanced sustainable agriculture production.</title>
        <authorList>
            <person name="Brooks S."/>
            <person name="Weaver J.A."/>
            <person name="Klomchit A."/>
            <person name="Alharthi S.A."/>
            <person name="Onlamun T."/>
            <person name="Nurani R."/>
            <person name="Vong T.K."/>
            <person name="Alberti F."/>
            <person name="Greco C."/>
        </authorList>
    </citation>
    <scope>NUCLEOTIDE SEQUENCE [LARGE SCALE GENOMIC DNA]</scope>
    <source>
        <strain evidence="5">MFLUCC 19-0629</strain>
    </source>
</reference>
<dbReference type="SFLD" id="SFLDG00358">
    <property type="entry name" value="Main_(cytGST)"/>
    <property type="match status" value="1"/>
</dbReference>
<protein>
    <recommendedName>
        <fullName evidence="7">Glutathione S-transferase</fullName>
    </recommendedName>
</protein>
<dbReference type="SUPFAM" id="SSF47616">
    <property type="entry name" value="GST C-terminal domain-like"/>
    <property type="match status" value="1"/>
</dbReference>
<dbReference type="InterPro" id="IPR010987">
    <property type="entry name" value="Glutathione-S-Trfase_C-like"/>
</dbReference>
<dbReference type="SFLD" id="SFLDG01150">
    <property type="entry name" value="Main.1:_Beta-like"/>
    <property type="match status" value="1"/>
</dbReference>
<dbReference type="InterPro" id="IPR004045">
    <property type="entry name" value="Glutathione_S-Trfase_N"/>
</dbReference>
<dbReference type="Gene3D" id="1.20.1050.10">
    <property type="match status" value="1"/>
</dbReference>
<dbReference type="InterPro" id="IPR036249">
    <property type="entry name" value="Thioredoxin-like_sf"/>
</dbReference>
<evidence type="ECO:0000256" key="1">
    <source>
        <dbReference type="ARBA" id="ARBA00007409"/>
    </source>
</evidence>
<evidence type="ECO:0000256" key="2">
    <source>
        <dbReference type="RuleBase" id="RU003494"/>
    </source>
</evidence>
<sequence>MTLKVHHLQVSQSERIVWLAEELGIDYELVIHKRDPFLSPQSIKDLNPIGQAPVIQDGSLTLAESGAITEYIIQKYGNGRLALGPDHKDWPQYLYWFHFANGNLHPQMSRVMVLKHCHVDESEFHAQRHFAQLAKFLRFFDNHVKDNEWLAGTEFTAADVMNVFPLTTMRTFFAYDLSEYPNILNYLKRATEREGYKKARAKGDPELPLMIDGKPPAQFFDKLKAEGKI</sequence>
<dbReference type="Gene3D" id="3.40.30.10">
    <property type="entry name" value="Glutaredoxin"/>
    <property type="match status" value="1"/>
</dbReference>
<feature type="domain" description="GST C-terminal" evidence="4">
    <location>
        <begin position="86"/>
        <end position="209"/>
    </location>
</feature>
<dbReference type="Pfam" id="PF02798">
    <property type="entry name" value="GST_N"/>
    <property type="match status" value="1"/>
</dbReference>
<dbReference type="InterPro" id="IPR040079">
    <property type="entry name" value="Glutathione_S-Trfase"/>
</dbReference>
<gene>
    <name evidence="5" type="ORF">Daesc_002027</name>
</gene>
<dbReference type="EMBL" id="JBANMG010000002">
    <property type="protein sequence ID" value="KAK6956747.1"/>
    <property type="molecule type" value="Genomic_DNA"/>
</dbReference>
<dbReference type="PROSITE" id="PS50405">
    <property type="entry name" value="GST_CTER"/>
    <property type="match status" value="1"/>
</dbReference>
<comment type="similarity">
    <text evidence="1 2">Belongs to the GST superfamily.</text>
</comment>
<dbReference type="Pfam" id="PF00043">
    <property type="entry name" value="GST_C"/>
    <property type="match status" value="1"/>
</dbReference>
<dbReference type="AlphaFoldDB" id="A0AAX6MWH0"/>
<dbReference type="PANTHER" id="PTHR44051">
    <property type="entry name" value="GLUTATHIONE S-TRANSFERASE-RELATED"/>
    <property type="match status" value="1"/>
</dbReference>
<dbReference type="PANTHER" id="PTHR44051:SF9">
    <property type="entry name" value="GLUTATHIONE S-TRANSFERASE 1"/>
    <property type="match status" value="1"/>
</dbReference>